<gene>
    <name evidence="2" type="ORF">V6N12_042562</name>
</gene>
<name>A0ABR2EF55_9ROSI</name>
<comment type="caution">
    <text evidence="2">The sequence shown here is derived from an EMBL/GenBank/DDBJ whole genome shotgun (WGS) entry which is preliminary data.</text>
</comment>
<organism evidence="2 3">
    <name type="scientific">Hibiscus sabdariffa</name>
    <name type="common">roselle</name>
    <dbReference type="NCBI Taxonomy" id="183260"/>
    <lineage>
        <taxon>Eukaryota</taxon>
        <taxon>Viridiplantae</taxon>
        <taxon>Streptophyta</taxon>
        <taxon>Embryophyta</taxon>
        <taxon>Tracheophyta</taxon>
        <taxon>Spermatophyta</taxon>
        <taxon>Magnoliopsida</taxon>
        <taxon>eudicotyledons</taxon>
        <taxon>Gunneridae</taxon>
        <taxon>Pentapetalae</taxon>
        <taxon>rosids</taxon>
        <taxon>malvids</taxon>
        <taxon>Malvales</taxon>
        <taxon>Malvaceae</taxon>
        <taxon>Malvoideae</taxon>
        <taxon>Hibiscus</taxon>
    </lineage>
</organism>
<dbReference type="Proteomes" id="UP001472677">
    <property type="component" value="Unassembled WGS sequence"/>
</dbReference>
<dbReference type="EMBL" id="JBBPBM010000015">
    <property type="protein sequence ID" value="KAK8559283.1"/>
    <property type="molecule type" value="Genomic_DNA"/>
</dbReference>
<protein>
    <submittedName>
        <fullName evidence="2">Uncharacterized protein</fullName>
    </submittedName>
</protein>
<feature type="compositionally biased region" description="Low complexity" evidence="1">
    <location>
        <begin position="49"/>
        <end position="59"/>
    </location>
</feature>
<evidence type="ECO:0000313" key="2">
    <source>
        <dbReference type="EMBL" id="KAK8559283.1"/>
    </source>
</evidence>
<sequence length="129" mass="14097">MNLYPNIKIQARQHSNTPPPQSNPPLEKTTYPKPHYESPATVPQLNQKSTTHAAPTAASHEPHIFSPGAFHQTLKLEIEFRHHPSNIAAKPAKNPSSPIPPHVVAHETPPAAHPRHLPGSPATHLQPLP</sequence>
<accession>A0ABR2EF55</accession>
<proteinExistence type="predicted"/>
<evidence type="ECO:0000256" key="1">
    <source>
        <dbReference type="SAM" id="MobiDB-lite"/>
    </source>
</evidence>
<keyword evidence="3" id="KW-1185">Reference proteome</keyword>
<evidence type="ECO:0000313" key="3">
    <source>
        <dbReference type="Proteomes" id="UP001472677"/>
    </source>
</evidence>
<reference evidence="2 3" key="1">
    <citation type="journal article" date="2024" name="G3 (Bethesda)">
        <title>Genome assembly of Hibiscus sabdariffa L. provides insights into metabolisms of medicinal natural products.</title>
        <authorList>
            <person name="Kim T."/>
        </authorList>
    </citation>
    <scope>NUCLEOTIDE SEQUENCE [LARGE SCALE GENOMIC DNA]</scope>
    <source>
        <strain evidence="2">TK-2024</strain>
        <tissue evidence="2">Old leaves</tissue>
    </source>
</reference>
<feature type="region of interest" description="Disordered" evidence="1">
    <location>
        <begin position="1"/>
        <end position="129"/>
    </location>
</feature>